<evidence type="ECO:0000256" key="13">
    <source>
        <dbReference type="ARBA" id="ARBA00022833"/>
    </source>
</evidence>
<evidence type="ECO:0000256" key="7">
    <source>
        <dbReference type="ARBA" id="ARBA00013031"/>
    </source>
</evidence>
<dbReference type="HAMAP" id="MF_00110">
    <property type="entry name" value="DHQ_synthase"/>
    <property type="match status" value="1"/>
</dbReference>
<feature type="domain" description="3-dehydroquinate synthase N-terminal" evidence="19">
    <location>
        <begin position="69"/>
        <end position="181"/>
    </location>
</feature>
<keyword evidence="9 18" id="KW-0963">Cytoplasm</keyword>
<evidence type="ECO:0000256" key="9">
    <source>
        <dbReference type="ARBA" id="ARBA00022490"/>
    </source>
</evidence>
<reference evidence="21 22" key="1">
    <citation type="journal article" date="2024" name="Appl. Environ. Microbiol.">
        <title>Pontiella agarivorans sp. nov., a novel marine anaerobic bacterium capable of degrading macroalgal polysaccharides and fixing nitrogen.</title>
        <authorList>
            <person name="Liu N."/>
            <person name="Kivenson V."/>
            <person name="Peng X."/>
            <person name="Cui Z."/>
            <person name="Lankiewicz T.S."/>
            <person name="Gosselin K.M."/>
            <person name="English C.J."/>
            <person name="Blair E.M."/>
            <person name="O'Malley M.A."/>
            <person name="Valentine D.L."/>
        </authorList>
    </citation>
    <scope>NUCLEOTIDE SEQUENCE [LARGE SCALE GENOMIC DNA]</scope>
    <source>
        <strain evidence="21 22">NLcol2</strain>
    </source>
</reference>
<evidence type="ECO:0000256" key="1">
    <source>
        <dbReference type="ARBA" id="ARBA00001393"/>
    </source>
</evidence>
<dbReference type="Pfam" id="PF24621">
    <property type="entry name" value="DHQS_C"/>
    <property type="match status" value="1"/>
</dbReference>
<name>A0ABU5MYJ0_9BACT</name>
<keyword evidence="12 18" id="KW-0547">Nucleotide-binding</keyword>
<comment type="pathway">
    <text evidence="5 18">Metabolic intermediate biosynthesis; chorismate biosynthesis; chorismate from D-erythrose 4-phosphate and phosphoenolpyruvate: step 2/7.</text>
</comment>
<dbReference type="InterPro" id="IPR056179">
    <property type="entry name" value="DHQS_C"/>
</dbReference>
<comment type="subcellular location">
    <subcellularLocation>
        <location evidence="4 18">Cytoplasm</location>
    </subcellularLocation>
</comment>
<keyword evidence="14 18" id="KW-0520">NAD</keyword>
<accession>A0ABU5MYJ0</accession>
<dbReference type="PANTHER" id="PTHR43622">
    <property type="entry name" value="3-DEHYDROQUINATE SYNTHASE"/>
    <property type="match status" value="1"/>
</dbReference>
<dbReference type="PANTHER" id="PTHR43622:SF7">
    <property type="entry name" value="3-DEHYDROQUINATE SYNTHASE, CHLOROPLASTIC"/>
    <property type="match status" value="1"/>
</dbReference>
<proteinExistence type="inferred from homology"/>
<dbReference type="NCBIfam" id="TIGR01357">
    <property type="entry name" value="aroB"/>
    <property type="match status" value="1"/>
</dbReference>
<feature type="binding site" evidence="18">
    <location>
        <position position="144"/>
    </location>
    <ligand>
        <name>NAD(+)</name>
        <dbReference type="ChEBI" id="CHEBI:57540"/>
    </ligand>
</feature>
<dbReference type="GO" id="GO:0003856">
    <property type="term" value="F:3-dehydroquinate synthase activity"/>
    <property type="evidence" value="ECO:0007669"/>
    <property type="project" value="UniProtKB-EC"/>
</dbReference>
<feature type="binding site" evidence="18">
    <location>
        <begin position="107"/>
        <end position="111"/>
    </location>
    <ligand>
        <name>NAD(+)</name>
        <dbReference type="ChEBI" id="CHEBI:57540"/>
    </ligand>
</feature>
<feature type="binding site" evidence="18">
    <location>
        <position position="250"/>
    </location>
    <ligand>
        <name>Zn(2+)</name>
        <dbReference type="ChEBI" id="CHEBI:29105"/>
    </ligand>
</feature>
<evidence type="ECO:0000256" key="16">
    <source>
        <dbReference type="ARBA" id="ARBA00023239"/>
    </source>
</evidence>
<evidence type="ECO:0000256" key="8">
    <source>
        <dbReference type="ARBA" id="ARBA00017684"/>
    </source>
</evidence>
<dbReference type="InterPro" id="IPR016037">
    <property type="entry name" value="DHQ_synth_AroB"/>
</dbReference>
<evidence type="ECO:0000256" key="18">
    <source>
        <dbReference type="HAMAP-Rule" id="MF_00110"/>
    </source>
</evidence>
<comment type="caution">
    <text evidence="18">Lacks conserved residue(s) required for the propagation of feature annotation.</text>
</comment>
<evidence type="ECO:0000256" key="5">
    <source>
        <dbReference type="ARBA" id="ARBA00004661"/>
    </source>
</evidence>
<dbReference type="CDD" id="cd08195">
    <property type="entry name" value="DHQS"/>
    <property type="match status" value="1"/>
</dbReference>
<evidence type="ECO:0000256" key="10">
    <source>
        <dbReference type="ARBA" id="ARBA00022605"/>
    </source>
</evidence>
<dbReference type="SUPFAM" id="SSF56796">
    <property type="entry name" value="Dehydroquinate synthase-like"/>
    <property type="match status" value="1"/>
</dbReference>
<keyword evidence="22" id="KW-1185">Reference proteome</keyword>
<comment type="cofactor">
    <cofactor evidence="2 18">
        <name>NAD(+)</name>
        <dbReference type="ChEBI" id="CHEBI:57540"/>
    </cofactor>
</comment>
<evidence type="ECO:0000313" key="22">
    <source>
        <dbReference type="Proteomes" id="UP001290861"/>
    </source>
</evidence>
<keyword evidence="16 18" id="KW-0456">Lyase</keyword>
<dbReference type="Gene3D" id="3.40.50.1970">
    <property type="match status" value="1"/>
</dbReference>
<protein>
    <recommendedName>
        <fullName evidence="8 18">3-dehydroquinate synthase</fullName>
        <shortName evidence="18">DHQS</shortName>
        <ecNumber evidence="7 18">4.2.3.4</ecNumber>
    </recommendedName>
</protein>
<evidence type="ECO:0000259" key="19">
    <source>
        <dbReference type="Pfam" id="PF01761"/>
    </source>
</evidence>
<organism evidence="21 22">
    <name type="scientific">Pontiella agarivorans</name>
    <dbReference type="NCBI Taxonomy" id="3038953"/>
    <lineage>
        <taxon>Bacteria</taxon>
        <taxon>Pseudomonadati</taxon>
        <taxon>Kiritimatiellota</taxon>
        <taxon>Kiritimatiellia</taxon>
        <taxon>Kiritimatiellales</taxon>
        <taxon>Pontiellaceae</taxon>
        <taxon>Pontiella</taxon>
    </lineage>
</organism>
<dbReference type="PIRSF" id="PIRSF001455">
    <property type="entry name" value="DHQ_synth"/>
    <property type="match status" value="1"/>
</dbReference>
<evidence type="ECO:0000256" key="15">
    <source>
        <dbReference type="ARBA" id="ARBA00023141"/>
    </source>
</evidence>
<comment type="function">
    <text evidence="3 18">Catalyzes the conversion of 3-deoxy-D-arabino-heptulosonate 7-phosphate (DAHP) to dehydroquinate (DHQ).</text>
</comment>
<feature type="binding site" evidence="18">
    <location>
        <position position="186"/>
    </location>
    <ligand>
        <name>Zn(2+)</name>
        <dbReference type="ChEBI" id="CHEBI:29105"/>
    </ligand>
</feature>
<keyword evidence="11 18" id="KW-0479">Metal-binding</keyword>
<evidence type="ECO:0000256" key="2">
    <source>
        <dbReference type="ARBA" id="ARBA00001911"/>
    </source>
</evidence>
<gene>
    <name evidence="18 21" type="primary">aroB</name>
    <name evidence="21" type="ORF">P9H32_10480</name>
</gene>
<dbReference type="Proteomes" id="UP001290861">
    <property type="component" value="Unassembled WGS sequence"/>
</dbReference>
<evidence type="ECO:0000256" key="6">
    <source>
        <dbReference type="ARBA" id="ARBA00005412"/>
    </source>
</evidence>
<comment type="caution">
    <text evidence="21">The sequence shown here is derived from an EMBL/GenBank/DDBJ whole genome shotgun (WGS) entry which is preliminary data.</text>
</comment>
<evidence type="ECO:0000259" key="20">
    <source>
        <dbReference type="Pfam" id="PF24621"/>
    </source>
</evidence>
<dbReference type="EC" id="4.2.3.4" evidence="7 18"/>
<feature type="binding site" evidence="18">
    <location>
        <position position="267"/>
    </location>
    <ligand>
        <name>Zn(2+)</name>
        <dbReference type="ChEBI" id="CHEBI:29105"/>
    </ligand>
</feature>
<evidence type="ECO:0000256" key="4">
    <source>
        <dbReference type="ARBA" id="ARBA00004496"/>
    </source>
</evidence>
<dbReference type="Gene3D" id="1.20.1090.10">
    <property type="entry name" value="Dehydroquinate synthase-like - alpha domain"/>
    <property type="match status" value="1"/>
</dbReference>
<dbReference type="InterPro" id="IPR030960">
    <property type="entry name" value="DHQS/DOIS_N"/>
</dbReference>
<evidence type="ECO:0000256" key="3">
    <source>
        <dbReference type="ARBA" id="ARBA00003485"/>
    </source>
</evidence>
<evidence type="ECO:0000256" key="14">
    <source>
        <dbReference type="ARBA" id="ARBA00023027"/>
    </source>
</evidence>
<dbReference type="EMBL" id="JARVCO010000010">
    <property type="protein sequence ID" value="MDZ8119051.1"/>
    <property type="molecule type" value="Genomic_DNA"/>
</dbReference>
<comment type="cofactor">
    <cofactor evidence="18">
        <name>Co(2+)</name>
        <dbReference type="ChEBI" id="CHEBI:48828"/>
    </cofactor>
    <cofactor evidence="18">
        <name>Zn(2+)</name>
        <dbReference type="ChEBI" id="CHEBI:29105"/>
    </cofactor>
    <text evidence="18">Binds 1 divalent metal cation per subunit. Can use either Co(2+) or Zn(2+).</text>
</comment>
<keyword evidence="13 18" id="KW-0862">Zinc</keyword>
<comment type="similarity">
    <text evidence="6 18">Belongs to the sugar phosphate cyclases superfamily. Dehydroquinate synthase family.</text>
</comment>
<dbReference type="RefSeq" id="WP_322608840.1">
    <property type="nucleotide sequence ID" value="NZ_JARVCO010000010.1"/>
</dbReference>
<keyword evidence="17 18" id="KW-0170">Cobalt</keyword>
<evidence type="ECO:0000256" key="17">
    <source>
        <dbReference type="ARBA" id="ARBA00023285"/>
    </source>
</evidence>
<evidence type="ECO:0000256" key="11">
    <source>
        <dbReference type="ARBA" id="ARBA00022723"/>
    </source>
</evidence>
<keyword evidence="15 18" id="KW-0057">Aromatic amino acid biosynthesis</keyword>
<sequence length="362" mass="38476">MLYDVPVNLGDRSYTIHIGAGILDSIGACCADAGLKGKCLIITDENVGGHYAETVFQSLEKSGFAPSVVTLPPGEQTKCGDQVFALYSECIKAGLDRKSFIVALGGGVMGDLAGFVAASFLRGIPFVQVPTSLLAMVDSSVGGKTGINIPEGKNLVGAFYQPELVMADLDTLKTLPPREYAAGLAEIVKYGIIYDAPFFQTLEEHVEKLPDVGNAELLAKMVGRSCEVKAEVVAQDEREGGLRAILNFGHTVGHAIEKVAGYGEYVHGEAVAIGSVYAARASVELSGLPQADADRIEKLFIDLNLPVRAPGLEWAKLRAALAVDKKTIGGMPKFVLASEIGTVTFGNEVPEELMERIWNEMG</sequence>
<evidence type="ECO:0000256" key="12">
    <source>
        <dbReference type="ARBA" id="ARBA00022741"/>
    </source>
</evidence>
<dbReference type="InterPro" id="IPR030963">
    <property type="entry name" value="DHQ_synth_fam"/>
</dbReference>
<feature type="binding site" evidence="18">
    <location>
        <position position="153"/>
    </location>
    <ligand>
        <name>NAD(+)</name>
        <dbReference type="ChEBI" id="CHEBI:57540"/>
    </ligand>
</feature>
<dbReference type="Pfam" id="PF01761">
    <property type="entry name" value="DHQ_synthase"/>
    <property type="match status" value="1"/>
</dbReference>
<dbReference type="InterPro" id="IPR050071">
    <property type="entry name" value="Dehydroquinate_synthase"/>
</dbReference>
<feature type="binding site" evidence="18">
    <location>
        <begin position="131"/>
        <end position="132"/>
    </location>
    <ligand>
        <name>NAD(+)</name>
        <dbReference type="ChEBI" id="CHEBI:57540"/>
    </ligand>
</feature>
<comment type="catalytic activity">
    <reaction evidence="1 18">
        <text>7-phospho-2-dehydro-3-deoxy-D-arabino-heptonate = 3-dehydroquinate + phosphate</text>
        <dbReference type="Rhea" id="RHEA:21968"/>
        <dbReference type="ChEBI" id="CHEBI:32364"/>
        <dbReference type="ChEBI" id="CHEBI:43474"/>
        <dbReference type="ChEBI" id="CHEBI:58394"/>
        <dbReference type="EC" id="4.2.3.4"/>
    </reaction>
</comment>
<keyword evidence="10 18" id="KW-0028">Amino-acid biosynthesis</keyword>
<feature type="binding site" evidence="18">
    <location>
        <begin position="171"/>
        <end position="174"/>
    </location>
    <ligand>
        <name>NAD(+)</name>
        <dbReference type="ChEBI" id="CHEBI:57540"/>
    </ligand>
</feature>
<evidence type="ECO:0000313" key="21">
    <source>
        <dbReference type="EMBL" id="MDZ8119051.1"/>
    </source>
</evidence>
<feature type="domain" description="3-dehydroquinate synthase C-terminal" evidence="20">
    <location>
        <begin position="183"/>
        <end position="327"/>
    </location>
</feature>